<gene>
    <name evidence="5" type="ORF">SNE40_008414</name>
</gene>
<proteinExistence type="inferred from homology"/>
<dbReference type="InterPro" id="IPR012674">
    <property type="entry name" value="Calycin"/>
</dbReference>
<organism evidence="5 6">
    <name type="scientific">Patella caerulea</name>
    <name type="common">Rayed Mediterranean limpet</name>
    <dbReference type="NCBI Taxonomy" id="87958"/>
    <lineage>
        <taxon>Eukaryota</taxon>
        <taxon>Metazoa</taxon>
        <taxon>Spiralia</taxon>
        <taxon>Lophotrochozoa</taxon>
        <taxon>Mollusca</taxon>
        <taxon>Gastropoda</taxon>
        <taxon>Patellogastropoda</taxon>
        <taxon>Patelloidea</taxon>
        <taxon>Patellidae</taxon>
        <taxon>Patella</taxon>
    </lineage>
</organism>
<name>A0AAN8JZN7_PATCE</name>
<keyword evidence="3" id="KW-0813">Transport</keyword>
<dbReference type="InterPro" id="IPR000566">
    <property type="entry name" value="Lipocln_cytosolic_FA-bd_dom"/>
</dbReference>
<dbReference type="Gene3D" id="2.40.128.20">
    <property type="match status" value="1"/>
</dbReference>
<evidence type="ECO:0000256" key="2">
    <source>
        <dbReference type="ARBA" id="ARBA00023121"/>
    </source>
</evidence>
<protein>
    <recommendedName>
        <fullName evidence="4">Cytosolic fatty-acid binding proteins domain-containing protein</fullName>
    </recommendedName>
</protein>
<dbReference type="SUPFAM" id="SSF50814">
    <property type="entry name" value="Lipocalins"/>
    <property type="match status" value="1"/>
</dbReference>
<dbReference type="AlphaFoldDB" id="A0AAN8JZN7"/>
<comment type="similarity">
    <text evidence="1 3">Belongs to the calycin superfamily. Fatty-acid binding protein (FABP) family.</text>
</comment>
<dbReference type="PROSITE" id="PS00214">
    <property type="entry name" value="FABP"/>
    <property type="match status" value="1"/>
</dbReference>
<feature type="domain" description="Cytosolic fatty-acid binding proteins" evidence="4">
    <location>
        <begin position="6"/>
        <end position="23"/>
    </location>
</feature>
<evidence type="ECO:0000313" key="6">
    <source>
        <dbReference type="Proteomes" id="UP001347796"/>
    </source>
</evidence>
<dbReference type="InterPro" id="IPR031259">
    <property type="entry name" value="ILBP"/>
</dbReference>
<keyword evidence="6" id="KW-1185">Reference proteome</keyword>
<dbReference type="PRINTS" id="PR00178">
    <property type="entry name" value="FATTYACIDBP"/>
</dbReference>
<dbReference type="PANTHER" id="PTHR11955">
    <property type="entry name" value="FATTY ACID BINDING PROTEIN"/>
    <property type="match status" value="1"/>
</dbReference>
<comment type="caution">
    <text evidence="5">The sequence shown here is derived from an EMBL/GenBank/DDBJ whole genome shotgun (WGS) entry which is preliminary data.</text>
</comment>
<reference evidence="5 6" key="1">
    <citation type="submission" date="2024-01" db="EMBL/GenBank/DDBJ databases">
        <title>The genome of the rayed Mediterranean limpet Patella caerulea (Linnaeus, 1758).</title>
        <authorList>
            <person name="Anh-Thu Weber A."/>
            <person name="Halstead-Nussloch G."/>
        </authorList>
    </citation>
    <scope>NUCLEOTIDE SEQUENCE [LARGE SCALE GENOMIC DNA]</scope>
    <source>
        <strain evidence="5">AATW-2023a</strain>
        <tissue evidence="5">Whole specimen</tissue>
    </source>
</reference>
<dbReference type="Proteomes" id="UP001347796">
    <property type="component" value="Unassembled WGS sequence"/>
</dbReference>
<sequence>MSKLVGHWKLEKNENFDEYMKSMGVNYVLRKVGGSITSYEEIRQNGDEWEILITSTFKNQTLKFKLGEEFDEHTMDGRNVKSTFTLEDGALVQLQKATKEGECDSHMSRTLADDDTLILTFRNIQKGVTTTRTFKRYTP</sequence>
<evidence type="ECO:0000256" key="3">
    <source>
        <dbReference type="RuleBase" id="RU003696"/>
    </source>
</evidence>
<keyword evidence="2" id="KW-0446">Lipid-binding</keyword>
<dbReference type="GO" id="GO:0008289">
    <property type="term" value="F:lipid binding"/>
    <property type="evidence" value="ECO:0007669"/>
    <property type="project" value="UniProtKB-KW"/>
</dbReference>
<accession>A0AAN8JZN7</accession>
<dbReference type="InterPro" id="IPR000463">
    <property type="entry name" value="Fatty_acid-bd"/>
</dbReference>
<evidence type="ECO:0000256" key="1">
    <source>
        <dbReference type="ARBA" id="ARBA00008390"/>
    </source>
</evidence>
<evidence type="ECO:0000313" key="5">
    <source>
        <dbReference type="EMBL" id="KAK6186366.1"/>
    </source>
</evidence>
<dbReference type="EMBL" id="JAZGQO010000006">
    <property type="protein sequence ID" value="KAK6186366.1"/>
    <property type="molecule type" value="Genomic_DNA"/>
</dbReference>
<evidence type="ECO:0000259" key="4">
    <source>
        <dbReference type="PROSITE" id="PS00214"/>
    </source>
</evidence>
<dbReference type="CDD" id="cd00742">
    <property type="entry name" value="FABP"/>
    <property type="match status" value="1"/>
</dbReference>
<dbReference type="FunFam" id="2.40.128.20:FF:000001">
    <property type="entry name" value="Fatty acid-binding protein, adipocyte"/>
    <property type="match status" value="1"/>
</dbReference>
<dbReference type="Pfam" id="PF00061">
    <property type="entry name" value="Lipocalin"/>
    <property type="match status" value="1"/>
</dbReference>